<dbReference type="InterPro" id="IPR004583">
    <property type="entry name" value="DNA_repair_Rad4"/>
</dbReference>
<dbReference type="GO" id="GO:0006298">
    <property type="term" value="P:mismatch repair"/>
    <property type="evidence" value="ECO:0007669"/>
    <property type="project" value="TreeGrafter"/>
</dbReference>
<evidence type="ECO:0000313" key="2">
    <source>
        <dbReference type="EMBL" id="PIK62815.1"/>
    </source>
</evidence>
<dbReference type="STRING" id="307972.A0A2G8LRF7"/>
<keyword evidence="3" id="KW-1185">Reference proteome</keyword>
<dbReference type="InterPro" id="IPR038765">
    <property type="entry name" value="Papain-like_cys_pep_sf"/>
</dbReference>
<feature type="region of interest" description="Disordered" evidence="1">
    <location>
        <begin position="243"/>
        <end position="335"/>
    </location>
</feature>
<dbReference type="Proteomes" id="UP000230750">
    <property type="component" value="Unassembled WGS sequence"/>
</dbReference>
<accession>A0A2G8LRF7</accession>
<gene>
    <name evidence="2" type="ORF">BSL78_00266</name>
</gene>
<reference evidence="2 3" key="1">
    <citation type="journal article" date="2017" name="PLoS Biol.">
        <title>The sea cucumber genome provides insights into morphological evolution and visceral regeneration.</title>
        <authorList>
            <person name="Zhang X."/>
            <person name="Sun L."/>
            <person name="Yuan J."/>
            <person name="Sun Y."/>
            <person name="Gao Y."/>
            <person name="Zhang L."/>
            <person name="Li S."/>
            <person name="Dai H."/>
            <person name="Hamel J.F."/>
            <person name="Liu C."/>
            <person name="Yu Y."/>
            <person name="Liu S."/>
            <person name="Lin W."/>
            <person name="Guo K."/>
            <person name="Jin S."/>
            <person name="Xu P."/>
            <person name="Storey K.B."/>
            <person name="Huan P."/>
            <person name="Zhang T."/>
            <person name="Zhou Y."/>
            <person name="Zhang J."/>
            <person name="Lin C."/>
            <person name="Li X."/>
            <person name="Xing L."/>
            <person name="Huo D."/>
            <person name="Sun M."/>
            <person name="Wang L."/>
            <person name="Mercier A."/>
            <person name="Li F."/>
            <person name="Yang H."/>
            <person name="Xiang J."/>
        </authorList>
    </citation>
    <scope>NUCLEOTIDE SEQUENCE [LARGE SCALE GENOMIC DNA]</scope>
    <source>
        <strain evidence="2">Shaxun</strain>
        <tissue evidence="2">Muscle</tissue>
    </source>
</reference>
<feature type="region of interest" description="Disordered" evidence="1">
    <location>
        <begin position="1"/>
        <end position="71"/>
    </location>
</feature>
<dbReference type="EMBL" id="MRZV01000005">
    <property type="protein sequence ID" value="PIK62815.1"/>
    <property type="molecule type" value="Genomic_DNA"/>
</dbReference>
<evidence type="ECO:0000256" key="1">
    <source>
        <dbReference type="SAM" id="MobiDB-lite"/>
    </source>
</evidence>
<dbReference type="GO" id="GO:0003697">
    <property type="term" value="F:single-stranded DNA binding"/>
    <property type="evidence" value="ECO:0007669"/>
    <property type="project" value="TreeGrafter"/>
</dbReference>
<dbReference type="AlphaFoldDB" id="A0A2G8LRF7"/>
<feature type="compositionally biased region" description="Basic and acidic residues" evidence="1">
    <location>
        <begin position="281"/>
        <end position="308"/>
    </location>
</feature>
<dbReference type="GO" id="GO:0071942">
    <property type="term" value="C:XPC complex"/>
    <property type="evidence" value="ECO:0007669"/>
    <property type="project" value="TreeGrafter"/>
</dbReference>
<dbReference type="GO" id="GO:0005737">
    <property type="term" value="C:cytoplasm"/>
    <property type="evidence" value="ECO:0007669"/>
    <property type="project" value="TreeGrafter"/>
</dbReference>
<dbReference type="OrthoDB" id="300780at2759"/>
<organism evidence="2 3">
    <name type="scientific">Stichopus japonicus</name>
    <name type="common">Sea cucumber</name>
    <dbReference type="NCBI Taxonomy" id="307972"/>
    <lineage>
        <taxon>Eukaryota</taxon>
        <taxon>Metazoa</taxon>
        <taxon>Echinodermata</taxon>
        <taxon>Eleutherozoa</taxon>
        <taxon>Echinozoa</taxon>
        <taxon>Holothuroidea</taxon>
        <taxon>Aspidochirotacea</taxon>
        <taxon>Aspidochirotida</taxon>
        <taxon>Stichopodidae</taxon>
        <taxon>Apostichopus</taxon>
    </lineage>
</organism>
<proteinExistence type="predicted"/>
<dbReference type="SUPFAM" id="SSF54001">
    <property type="entry name" value="Cysteine proteinases"/>
    <property type="match status" value="1"/>
</dbReference>
<protein>
    <submittedName>
        <fullName evidence="2">Putative DNA repair protein</fullName>
    </submittedName>
</protein>
<dbReference type="GO" id="GO:0003684">
    <property type="term" value="F:damaged DNA binding"/>
    <property type="evidence" value="ECO:0007669"/>
    <property type="project" value="InterPro"/>
</dbReference>
<dbReference type="InterPro" id="IPR036985">
    <property type="entry name" value="Transglutaminase-like_sf"/>
</dbReference>
<dbReference type="GO" id="GO:0006289">
    <property type="term" value="P:nucleotide-excision repair"/>
    <property type="evidence" value="ECO:0007669"/>
    <property type="project" value="InterPro"/>
</dbReference>
<dbReference type="Gene3D" id="3.90.260.10">
    <property type="entry name" value="Transglutaminase-like"/>
    <property type="match status" value="1"/>
</dbReference>
<sequence>MNKTKQKKIECKSEKSRSSQENVEDMSPTINTEMIDTDAKDGGDLSESSDEEWEDVEDIQPGVSPKKKKQTESAVSSVVEIDIEMPGAAKKKRKAYDWADYYRRLLNRFNKDRQIELHKIHLLCLLANGFHRNKVCNEPLLQATALSLIPPDVLKYKPKMLNTDFVYKLLFWFRKHFPVTAALPSSSSQNYPVFQLMQAMQNQKFSSVEEVVIVFVLCIRALGGDARLVFSLQPITWKADVVEKPKQRREKQSKKNKPPVRHQKQASKAAKTNKKNSARQKAKDVKKEVRDVAKEDEQMSSKKREAKGGRKRVSTSVTRKAGQNGNSPKITVDKI</sequence>
<dbReference type="PANTHER" id="PTHR12135">
    <property type="entry name" value="DNA REPAIR PROTEIN XP-C / RAD4"/>
    <property type="match status" value="1"/>
</dbReference>
<dbReference type="PANTHER" id="PTHR12135:SF0">
    <property type="entry name" value="DNA REPAIR PROTEIN COMPLEMENTING XP-C CELLS"/>
    <property type="match status" value="1"/>
</dbReference>
<dbReference type="GO" id="GO:0000111">
    <property type="term" value="C:nucleotide-excision repair factor 2 complex"/>
    <property type="evidence" value="ECO:0007669"/>
    <property type="project" value="TreeGrafter"/>
</dbReference>
<feature type="compositionally biased region" description="Basic and acidic residues" evidence="1">
    <location>
        <begin position="7"/>
        <end position="18"/>
    </location>
</feature>
<name>A0A2G8LRF7_STIJA</name>
<evidence type="ECO:0000313" key="3">
    <source>
        <dbReference type="Proteomes" id="UP000230750"/>
    </source>
</evidence>
<comment type="caution">
    <text evidence="2">The sequence shown here is derived from an EMBL/GenBank/DDBJ whole genome shotgun (WGS) entry which is preliminary data.</text>
</comment>
<feature type="compositionally biased region" description="Basic residues" evidence="1">
    <location>
        <begin position="246"/>
        <end position="280"/>
    </location>
</feature>
<feature type="compositionally biased region" description="Polar residues" evidence="1">
    <location>
        <begin position="314"/>
        <end position="329"/>
    </location>
</feature>
<feature type="compositionally biased region" description="Acidic residues" evidence="1">
    <location>
        <begin position="47"/>
        <end position="58"/>
    </location>
</feature>